<reference evidence="2" key="1">
    <citation type="submission" date="2018-05" db="EMBL/GenBank/DDBJ databases">
        <authorList>
            <person name="Lanie J.A."/>
            <person name="Ng W.-L."/>
            <person name="Kazmierczak K.M."/>
            <person name="Andrzejewski T.M."/>
            <person name="Davidsen T.M."/>
            <person name="Wayne K.J."/>
            <person name="Tettelin H."/>
            <person name="Glass J.I."/>
            <person name="Rusch D."/>
            <person name="Podicherti R."/>
            <person name="Tsui H.-C.T."/>
            <person name="Winkler M.E."/>
        </authorList>
    </citation>
    <scope>NUCLEOTIDE SEQUENCE</scope>
</reference>
<organism evidence="2">
    <name type="scientific">marine metagenome</name>
    <dbReference type="NCBI Taxonomy" id="408172"/>
    <lineage>
        <taxon>unclassified sequences</taxon>
        <taxon>metagenomes</taxon>
        <taxon>ecological metagenomes</taxon>
    </lineage>
</organism>
<accession>A0A382I5Q9</accession>
<proteinExistence type="predicted"/>
<evidence type="ECO:0000259" key="1">
    <source>
        <dbReference type="Pfam" id="PF00501"/>
    </source>
</evidence>
<gene>
    <name evidence="2" type="ORF">METZ01_LOCUS247732</name>
</gene>
<dbReference type="PANTHER" id="PTHR43767">
    <property type="entry name" value="LONG-CHAIN-FATTY-ACID--COA LIGASE"/>
    <property type="match status" value="1"/>
</dbReference>
<dbReference type="SUPFAM" id="SSF56801">
    <property type="entry name" value="Acetyl-CoA synthetase-like"/>
    <property type="match status" value="1"/>
</dbReference>
<feature type="domain" description="AMP-dependent synthetase/ligase" evidence="1">
    <location>
        <begin position="13"/>
        <end position="101"/>
    </location>
</feature>
<dbReference type="Gene3D" id="3.40.50.980">
    <property type="match status" value="1"/>
</dbReference>
<dbReference type="EMBL" id="UINC01065331">
    <property type="protein sequence ID" value="SVB94878.1"/>
    <property type="molecule type" value="Genomic_DNA"/>
</dbReference>
<dbReference type="InterPro" id="IPR000873">
    <property type="entry name" value="AMP-dep_synth/lig_dom"/>
</dbReference>
<dbReference type="Pfam" id="PF00501">
    <property type="entry name" value="AMP-binding"/>
    <property type="match status" value="1"/>
</dbReference>
<feature type="non-terminal residue" evidence="2">
    <location>
        <position position="101"/>
    </location>
</feature>
<sequence>MLTLVSALIRARRHFAHRPAFFTDDGKQINWAAHCDEVSRLAGALVALGLKPGDRFAILAANSRRQATLIHAGYWMGAVAVPINTRLAPTEIAQILDDSRP</sequence>
<name>A0A382I5Q9_9ZZZZ</name>
<dbReference type="PANTHER" id="PTHR43767:SF1">
    <property type="entry name" value="NONRIBOSOMAL PEPTIDE SYNTHASE PES1 (EUROFUNG)-RELATED"/>
    <property type="match status" value="1"/>
</dbReference>
<protein>
    <recommendedName>
        <fullName evidence="1">AMP-dependent synthetase/ligase domain-containing protein</fullName>
    </recommendedName>
</protein>
<dbReference type="AlphaFoldDB" id="A0A382I5Q9"/>
<dbReference type="InterPro" id="IPR050237">
    <property type="entry name" value="ATP-dep_AMP-bd_enzyme"/>
</dbReference>
<evidence type="ECO:0000313" key="2">
    <source>
        <dbReference type="EMBL" id="SVB94878.1"/>
    </source>
</evidence>